<sequence length="413" mass="47827">MQKAKNSLLLFTHKYPFGNQESFLENEIIYLSQAFKQIILIPEETETTKRPVPENVETITLYDNLKFNYFFLFIRYLGKAIKYFSYSLLVEQKRFYYIYHVIPYLKYLLSSIHKSKIIEKYIQSVEKENCLFYTYWFLRGNLPLAILKSQNKIPGYISRAHGYDLYDEQQGGLVPFRAFKMKHIDRLFPISRLGANYVKERINKQLRSKITPAYLGTRDFGISPYKDTTSEIITIVSCSNIIPLKRVSLIINTLSLIDFQLKWHHFGDGNCENEVKLLAESLPENIDYRFWGRISNIELIEFYKNNQVTLFLNLSASEGIPVSIMEAASFGIPAIATDVGGVKEIVNEQTGILVNSDASAESIAQTIISFIDSDKNSIEFRNGVRNFWKDNFEAEKNYNQFIQLLHNTVSTAS</sequence>
<keyword evidence="2 4" id="KW-0808">Transferase</keyword>
<protein>
    <submittedName>
        <fullName evidence="4">Glycosyltransferase</fullName>
        <ecNumber evidence="4">2.4.-.-</ecNumber>
    </submittedName>
</protein>
<keyword evidence="1 4" id="KW-0328">Glycosyltransferase</keyword>
<proteinExistence type="predicted"/>
<evidence type="ECO:0000313" key="5">
    <source>
        <dbReference type="Proteomes" id="UP001172083"/>
    </source>
</evidence>
<organism evidence="4 5">
    <name type="scientific">Agaribacillus aureus</name>
    <dbReference type="NCBI Taxonomy" id="3051825"/>
    <lineage>
        <taxon>Bacteria</taxon>
        <taxon>Pseudomonadati</taxon>
        <taxon>Bacteroidota</taxon>
        <taxon>Cytophagia</taxon>
        <taxon>Cytophagales</taxon>
        <taxon>Splendidivirgaceae</taxon>
        <taxon>Agaribacillus</taxon>
    </lineage>
</organism>
<dbReference type="EC" id="2.4.-.-" evidence="4"/>
<comment type="caution">
    <text evidence="4">The sequence shown here is derived from an EMBL/GenBank/DDBJ whole genome shotgun (WGS) entry which is preliminary data.</text>
</comment>
<evidence type="ECO:0000256" key="1">
    <source>
        <dbReference type="ARBA" id="ARBA00022676"/>
    </source>
</evidence>
<evidence type="ECO:0000313" key="4">
    <source>
        <dbReference type="EMBL" id="MDN5215969.1"/>
    </source>
</evidence>
<dbReference type="EMBL" id="JAUJEB010000007">
    <property type="protein sequence ID" value="MDN5215969.1"/>
    <property type="molecule type" value="Genomic_DNA"/>
</dbReference>
<dbReference type="Proteomes" id="UP001172083">
    <property type="component" value="Unassembled WGS sequence"/>
</dbReference>
<dbReference type="Gene3D" id="3.40.50.2000">
    <property type="entry name" value="Glycogen Phosphorylase B"/>
    <property type="match status" value="2"/>
</dbReference>
<dbReference type="GO" id="GO:0016757">
    <property type="term" value="F:glycosyltransferase activity"/>
    <property type="evidence" value="ECO:0007669"/>
    <property type="project" value="UniProtKB-KW"/>
</dbReference>
<dbReference type="InterPro" id="IPR001296">
    <property type="entry name" value="Glyco_trans_1"/>
</dbReference>
<keyword evidence="5" id="KW-1185">Reference proteome</keyword>
<feature type="domain" description="Glycosyl transferase family 1" evidence="3">
    <location>
        <begin position="234"/>
        <end position="381"/>
    </location>
</feature>
<name>A0ABT8LDX2_9BACT</name>
<accession>A0ABT8LDX2</accession>
<dbReference type="PANTHER" id="PTHR12526">
    <property type="entry name" value="GLYCOSYLTRANSFERASE"/>
    <property type="match status" value="1"/>
</dbReference>
<dbReference type="SUPFAM" id="SSF53756">
    <property type="entry name" value="UDP-Glycosyltransferase/glycogen phosphorylase"/>
    <property type="match status" value="1"/>
</dbReference>
<reference evidence="4" key="1">
    <citation type="submission" date="2023-06" db="EMBL/GenBank/DDBJ databases">
        <title>Genomic of Agaribacillus aureum.</title>
        <authorList>
            <person name="Wang G."/>
        </authorList>
    </citation>
    <scope>NUCLEOTIDE SEQUENCE</scope>
    <source>
        <strain evidence="4">BMA12</strain>
    </source>
</reference>
<dbReference type="Pfam" id="PF00534">
    <property type="entry name" value="Glycos_transf_1"/>
    <property type="match status" value="1"/>
</dbReference>
<dbReference type="RefSeq" id="WP_346761304.1">
    <property type="nucleotide sequence ID" value="NZ_JAUJEB010000007.1"/>
</dbReference>
<gene>
    <name evidence="4" type="ORF">QQ020_28080</name>
</gene>
<evidence type="ECO:0000259" key="3">
    <source>
        <dbReference type="Pfam" id="PF00534"/>
    </source>
</evidence>
<dbReference type="PANTHER" id="PTHR12526:SF629">
    <property type="entry name" value="TEICHURONIC ACID BIOSYNTHESIS GLYCOSYLTRANSFERASE TUAH-RELATED"/>
    <property type="match status" value="1"/>
</dbReference>
<evidence type="ECO:0000256" key="2">
    <source>
        <dbReference type="ARBA" id="ARBA00022679"/>
    </source>
</evidence>